<protein>
    <submittedName>
        <fullName evidence="1">Uncharacterized protein</fullName>
    </submittedName>
</protein>
<keyword evidence="2" id="KW-1185">Reference proteome</keyword>
<proteinExistence type="predicted"/>
<sequence length="71" mass="7943">MSLFGDLMVHGSIQAKSGYHLFLDEHDTGSACLNESVEHLMTNCNFAMQLFHSLGLPDALPSEEVSWKEQF</sequence>
<reference evidence="1 2" key="1">
    <citation type="journal article" date="2024" name="G3 (Bethesda)">
        <title>Genome assembly of Hibiscus sabdariffa L. provides insights into metabolisms of medicinal natural products.</title>
        <authorList>
            <person name="Kim T."/>
        </authorList>
    </citation>
    <scope>NUCLEOTIDE SEQUENCE [LARGE SCALE GENOMIC DNA]</scope>
    <source>
        <strain evidence="1">TK-2024</strain>
        <tissue evidence="1">Old leaves</tissue>
    </source>
</reference>
<name>A0ABR2R7M3_9ROSI</name>
<evidence type="ECO:0000313" key="2">
    <source>
        <dbReference type="Proteomes" id="UP001396334"/>
    </source>
</evidence>
<gene>
    <name evidence="1" type="ORF">V6N11_080331</name>
</gene>
<organism evidence="1 2">
    <name type="scientific">Hibiscus sabdariffa</name>
    <name type="common">roselle</name>
    <dbReference type="NCBI Taxonomy" id="183260"/>
    <lineage>
        <taxon>Eukaryota</taxon>
        <taxon>Viridiplantae</taxon>
        <taxon>Streptophyta</taxon>
        <taxon>Embryophyta</taxon>
        <taxon>Tracheophyta</taxon>
        <taxon>Spermatophyta</taxon>
        <taxon>Magnoliopsida</taxon>
        <taxon>eudicotyledons</taxon>
        <taxon>Gunneridae</taxon>
        <taxon>Pentapetalae</taxon>
        <taxon>rosids</taxon>
        <taxon>malvids</taxon>
        <taxon>Malvales</taxon>
        <taxon>Malvaceae</taxon>
        <taxon>Malvoideae</taxon>
        <taxon>Hibiscus</taxon>
    </lineage>
</organism>
<dbReference type="EMBL" id="JBBPBN010000025">
    <property type="protein sequence ID" value="KAK9008854.1"/>
    <property type="molecule type" value="Genomic_DNA"/>
</dbReference>
<dbReference type="Proteomes" id="UP001396334">
    <property type="component" value="Unassembled WGS sequence"/>
</dbReference>
<comment type="caution">
    <text evidence="1">The sequence shown here is derived from an EMBL/GenBank/DDBJ whole genome shotgun (WGS) entry which is preliminary data.</text>
</comment>
<accession>A0ABR2R7M3</accession>
<evidence type="ECO:0000313" key="1">
    <source>
        <dbReference type="EMBL" id="KAK9008854.1"/>
    </source>
</evidence>